<dbReference type="InterPro" id="IPR027417">
    <property type="entry name" value="P-loop_NTPase"/>
</dbReference>
<reference evidence="1 2" key="1">
    <citation type="journal article" date="2021" name="Int. J. Syst. Evol. Microbiol.">
        <title>Novosphingobium decolorationis sp. nov., an aniline blue-decolourizing bacterium isolated from East Pacific sediment.</title>
        <authorList>
            <person name="Chen X."/>
            <person name="Dong B."/>
            <person name="Chen T."/>
            <person name="Ren N."/>
            <person name="Wang J."/>
            <person name="Xu Y."/>
            <person name="Yang J."/>
            <person name="Zhu S."/>
            <person name="Chen J."/>
        </authorList>
    </citation>
    <scope>NUCLEOTIDE SEQUENCE [LARGE SCALE GENOMIC DNA]</scope>
    <source>
        <strain evidence="1 2">502str22</strain>
    </source>
</reference>
<dbReference type="EMBL" id="CP054856">
    <property type="protein sequence ID" value="QVM83706.1"/>
    <property type="molecule type" value="Genomic_DNA"/>
</dbReference>
<keyword evidence="2" id="KW-1185">Reference proteome</keyword>
<dbReference type="RefSeq" id="WP_213503639.1">
    <property type="nucleotide sequence ID" value="NZ_CP054856.1"/>
</dbReference>
<name>A0ABX8E6N2_9SPHN</name>
<dbReference type="Gene3D" id="3.40.50.300">
    <property type="entry name" value="P-loop containing nucleotide triphosphate hydrolases"/>
    <property type="match status" value="1"/>
</dbReference>
<organism evidence="1 2">
    <name type="scientific">Novosphingobium decolorationis</name>
    <dbReference type="NCBI Taxonomy" id="2698673"/>
    <lineage>
        <taxon>Bacteria</taxon>
        <taxon>Pseudomonadati</taxon>
        <taxon>Pseudomonadota</taxon>
        <taxon>Alphaproteobacteria</taxon>
        <taxon>Sphingomonadales</taxon>
        <taxon>Sphingomonadaceae</taxon>
        <taxon>Novosphingobium</taxon>
    </lineage>
</organism>
<sequence length="299" mass="34378">MDKKIVLISGATRSGSTVMEMVLTDQLPSIGIGEVKCSWQRGFKRNELCSCGSPGKECSFWQPVLTELLQRTGKTVEEIEALRFSVERNRYFVMHRLLKIPSSRYAARRQEYAEILRTLYGLIWEQSGRNLIIDGSKDPAHVDLVTELFPDKTIVLHLIRDPRGFVFSYLTPKRRTEVTWKEEFMDKRGPFKSALLWMALNVFTESQRGRTDYRQIIYERDLVSVEQLKSTVDDLFAAAEDESEGLLHSISGNPVRIGRSKDLKLSIDERWRTGMKPGVRAMVTALCSPLMRRYGYKLS</sequence>
<dbReference type="Pfam" id="PF13469">
    <property type="entry name" value="Sulfotransfer_3"/>
    <property type="match status" value="1"/>
</dbReference>
<evidence type="ECO:0000313" key="2">
    <source>
        <dbReference type="Proteomes" id="UP000677126"/>
    </source>
</evidence>
<dbReference type="SUPFAM" id="SSF52540">
    <property type="entry name" value="P-loop containing nucleoside triphosphate hydrolases"/>
    <property type="match status" value="1"/>
</dbReference>
<protein>
    <submittedName>
        <fullName evidence="1">Sulfotransferase</fullName>
    </submittedName>
</protein>
<proteinExistence type="predicted"/>
<dbReference type="Proteomes" id="UP000677126">
    <property type="component" value="Chromosome"/>
</dbReference>
<accession>A0ABX8E6N2</accession>
<gene>
    <name evidence="1" type="ORF">HT578_08350</name>
</gene>
<evidence type="ECO:0000313" key="1">
    <source>
        <dbReference type="EMBL" id="QVM83706.1"/>
    </source>
</evidence>